<reference evidence="8 9" key="1">
    <citation type="submission" date="2024-06" db="EMBL/GenBank/DDBJ databases">
        <title>Chitinophaga defluvii sp. nov., isolated from municipal sewage.</title>
        <authorList>
            <person name="Zhang L."/>
        </authorList>
    </citation>
    <scope>NUCLEOTIDE SEQUENCE [LARGE SCALE GENOMIC DNA]</scope>
    <source>
        <strain evidence="8 9">H8</strain>
    </source>
</reference>
<evidence type="ECO:0000256" key="2">
    <source>
        <dbReference type="ARBA" id="ARBA00007401"/>
    </source>
</evidence>
<dbReference type="InterPro" id="IPR006104">
    <property type="entry name" value="Glyco_hydro_2_N"/>
</dbReference>
<evidence type="ECO:0000313" key="8">
    <source>
        <dbReference type="EMBL" id="MET6997497.1"/>
    </source>
</evidence>
<feature type="domain" description="Glycoside hydrolase family 2 immunoglobulin-like beta-sandwich" evidence="6">
    <location>
        <begin position="215"/>
        <end position="310"/>
    </location>
</feature>
<dbReference type="InterPro" id="IPR036156">
    <property type="entry name" value="Beta-gal/glucu_dom_sf"/>
</dbReference>
<dbReference type="EMBL" id="JBEXAC010000001">
    <property type="protein sequence ID" value="MET6997497.1"/>
    <property type="molecule type" value="Genomic_DNA"/>
</dbReference>
<evidence type="ECO:0000256" key="4">
    <source>
        <dbReference type="ARBA" id="ARBA00022801"/>
    </source>
</evidence>
<dbReference type="Pfam" id="PF00703">
    <property type="entry name" value="Glyco_hydro_2"/>
    <property type="match status" value="1"/>
</dbReference>
<name>A0ABV2T3A3_9BACT</name>
<dbReference type="SUPFAM" id="SSF49303">
    <property type="entry name" value="beta-Galactosidase/glucuronidase domain"/>
    <property type="match status" value="1"/>
</dbReference>
<proteinExistence type="inferred from homology"/>
<comment type="caution">
    <text evidence="8">The sequence shown here is derived from an EMBL/GenBank/DDBJ whole genome shotgun (WGS) entry which is preliminary data.</text>
</comment>
<keyword evidence="9" id="KW-1185">Reference proteome</keyword>
<dbReference type="InterPro" id="IPR017853">
    <property type="entry name" value="GH"/>
</dbReference>
<dbReference type="InterPro" id="IPR006102">
    <property type="entry name" value="Ig-like_GH2"/>
</dbReference>
<protein>
    <recommendedName>
        <fullName evidence="3">beta-galactosidase</fullName>
        <ecNumber evidence="3">3.2.1.23</ecNumber>
    </recommendedName>
</protein>
<dbReference type="PANTHER" id="PTHR46323">
    <property type="entry name" value="BETA-GALACTOSIDASE"/>
    <property type="match status" value="1"/>
</dbReference>
<dbReference type="InterPro" id="IPR050347">
    <property type="entry name" value="Bact_Beta-galactosidase"/>
</dbReference>
<evidence type="ECO:0000259" key="7">
    <source>
        <dbReference type="Pfam" id="PF02837"/>
    </source>
</evidence>
<evidence type="ECO:0000256" key="5">
    <source>
        <dbReference type="ARBA" id="ARBA00023295"/>
    </source>
</evidence>
<feature type="domain" description="Glycosyl hydrolases family 2 sugar binding" evidence="7">
    <location>
        <begin position="37"/>
        <end position="174"/>
    </location>
</feature>
<keyword evidence="5" id="KW-0326">Glycosidase</keyword>
<dbReference type="RefSeq" id="WP_354660133.1">
    <property type="nucleotide sequence ID" value="NZ_JBEXAC010000001.1"/>
</dbReference>
<dbReference type="SUPFAM" id="SSF49785">
    <property type="entry name" value="Galactose-binding domain-like"/>
    <property type="match status" value="1"/>
</dbReference>
<keyword evidence="4" id="KW-0378">Hydrolase</keyword>
<accession>A0ABV2T3A3</accession>
<comment type="similarity">
    <text evidence="2">Belongs to the glycosyl hydrolase 2 family.</text>
</comment>
<dbReference type="Gene3D" id="3.20.20.80">
    <property type="entry name" value="Glycosidases"/>
    <property type="match status" value="1"/>
</dbReference>
<comment type="catalytic activity">
    <reaction evidence="1">
        <text>Hydrolysis of terminal non-reducing beta-D-galactose residues in beta-D-galactosides.</text>
        <dbReference type="EC" id="3.2.1.23"/>
    </reaction>
</comment>
<evidence type="ECO:0000259" key="6">
    <source>
        <dbReference type="Pfam" id="PF00703"/>
    </source>
</evidence>
<dbReference type="Gene3D" id="2.60.40.10">
    <property type="entry name" value="Immunoglobulins"/>
    <property type="match status" value="1"/>
</dbReference>
<dbReference type="InterPro" id="IPR013783">
    <property type="entry name" value="Ig-like_fold"/>
</dbReference>
<dbReference type="InterPro" id="IPR008979">
    <property type="entry name" value="Galactose-bd-like_sf"/>
</dbReference>
<evidence type="ECO:0000256" key="1">
    <source>
        <dbReference type="ARBA" id="ARBA00001412"/>
    </source>
</evidence>
<sequence>MGKTAATITHIMIKRLSLLAAFLILATNLTAQQTGLSLSGKWQYKLDTLNEGIQQEWYRLPFRDAIHLPGTLDDAGIGTPPELSIDSMHRQVMLNLSRKHRYIGVVWYRKEIDIPAAMANQPMSVYLERVLWKTTLWIDNQLAGTAENISTPQQFSIPWKLKPGKHVIVLRIDNQQQHQTGDATHAYTDGTQIKWNGVIGKMALIPKAAGSIRIAEVHPDLPGKKVKVVVKLHETDNPDQLSTLQVALGFKGKVIAAQSIAIKDHTVQMEIPVDTPAQWDEFTPNLYTASIKVVKDGNTLDTRNLQFGFRQLGNANSLLQINGHRLFLRGTLECGIFPLTGYPPMEKSGWLKVFTAARSYGLNHLRFHSWCPPAAAFEVADSLGFYLQVELPLWTSVGDDKPTLDFLIQEAYDILDTYGNHPSFCFFSMGNELEGDFSWLNHLVKALKTADNRRLYTTTAFSFGHGRWPQPEDDFYITQWTKQGWVRGQGVFNDEVPGFKQDFSSAIENLPVPIVTHEIGQYSVYPDLKEIDKYTGVLDPLNFKAVRKDLEKKHLLSLASAYLMASGKHAANLYKEEIERALKTPGFSGFQLLGLQDFTGQGTALVGLVNAFWESKGIITGTAFSRFCGPVVPLLHFEKAVYTTSEDFHAQASLANFSNQEMQAVKAEWRVTDPTGKTLGAGVLSVAKAGIGNDNSLGSFSLKLKNIRKAQALTVRLSIKGTSFSNQWNIWVYPAQLPATDPGVFFTTSLEEALQQLDAGKTVILNPDTAALQGVEGRYAPVFWSPVHFPNQPGTMGLLIDANHPALHNFPTDSYSNWQWWDLVRHSKTMIIDSLGLDIQPIVRPIDNFFKNRRMAAIIEAKVGKGKLILCSMDIHTDLEKRTVAKQLRFSLSRYAAGKTFNPTALLTAQELKTFIFKQLHQE</sequence>
<organism evidence="8 9">
    <name type="scientific">Chitinophaga defluvii</name>
    <dbReference type="NCBI Taxonomy" id="3163343"/>
    <lineage>
        <taxon>Bacteria</taxon>
        <taxon>Pseudomonadati</taxon>
        <taxon>Bacteroidota</taxon>
        <taxon>Chitinophagia</taxon>
        <taxon>Chitinophagales</taxon>
        <taxon>Chitinophagaceae</taxon>
        <taxon>Chitinophaga</taxon>
    </lineage>
</organism>
<dbReference type="Gene3D" id="2.60.120.260">
    <property type="entry name" value="Galactose-binding domain-like"/>
    <property type="match status" value="1"/>
</dbReference>
<dbReference type="Pfam" id="PF02837">
    <property type="entry name" value="Glyco_hydro_2_N"/>
    <property type="match status" value="1"/>
</dbReference>
<evidence type="ECO:0000313" key="9">
    <source>
        <dbReference type="Proteomes" id="UP001549749"/>
    </source>
</evidence>
<gene>
    <name evidence="8" type="ORF">ABR189_08960</name>
</gene>
<dbReference type="PANTHER" id="PTHR46323:SF2">
    <property type="entry name" value="BETA-GALACTOSIDASE"/>
    <property type="match status" value="1"/>
</dbReference>
<dbReference type="SUPFAM" id="SSF51445">
    <property type="entry name" value="(Trans)glycosidases"/>
    <property type="match status" value="1"/>
</dbReference>
<evidence type="ECO:0000256" key="3">
    <source>
        <dbReference type="ARBA" id="ARBA00012756"/>
    </source>
</evidence>
<dbReference type="Proteomes" id="UP001549749">
    <property type="component" value="Unassembled WGS sequence"/>
</dbReference>
<dbReference type="EC" id="3.2.1.23" evidence="3"/>